<dbReference type="SUPFAM" id="SSF49464">
    <property type="entry name" value="Carboxypeptidase regulatory domain-like"/>
    <property type="match status" value="1"/>
</dbReference>
<evidence type="ECO:0000256" key="2">
    <source>
        <dbReference type="ARBA" id="ARBA00009810"/>
    </source>
</evidence>
<name>A0A859A644_9PROT</name>
<evidence type="ECO:0000256" key="8">
    <source>
        <dbReference type="ARBA" id="ARBA00023136"/>
    </source>
</evidence>
<keyword evidence="9 15" id="KW-0675">Receptor</keyword>
<evidence type="ECO:0000256" key="7">
    <source>
        <dbReference type="ARBA" id="ARBA00023077"/>
    </source>
</evidence>
<dbReference type="GO" id="GO:0009279">
    <property type="term" value="C:cell outer membrane"/>
    <property type="evidence" value="ECO:0007669"/>
    <property type="project" value="UniProtKB-SubCell"/>
</dbReference>
<organism evidence="15 17">
    <name type="scientific">Ferrovum myxofaciens</name>
    <dbReference type="NCBI Taxonomy" id="416213"/>
    <lineage>
        <taxon>Bacteria</taxon>
        <taxon>Pseudomonadati</taxon>
        <taxon>Pseudomonadota</taxon>
        <taxon>Betaproteobacteria</taxon>
        <taxon>Ferrovales</taxon>
        <taxon>Ferrovaceae</taxon>
        <taxon>Ferrovum</taxon>
    </lineage>
</organism>
<dbReference type="InterPro" id="IPR008969">
    <property type="entry name" value="CarboxyPept-like_regulatory"/>
</dbReference>
<dbReference type="RefSeq" id="WP_062187297.1">
    <property type="nucleotide sequence ID" value="NZ_CP053675.1"/>
</dbReference>
<gene>
    <name evidence="15" type="ORF">FEMY_02050</name>
    <name evidence="16" type="ORF">JZL65_02915</name>
</gene>
<dbReference type="Pfam" id="PF00593">
    <property type="entry name" value="TonB_dep_Rec_b-barrel"/>
    <property type="match status" value="1"/>
</dbReference>
<evidence type="ECO:0000259" key="13">
    <source>
        <dbReference type="Pfam" id="PF00593"/>
    </source>
</evidence>
<dbReference type="GO" id="GO:0044718">
    <property type="term" value="P:siderophore transmembrane transport"/>
    <property type="evidence" value="ECO:0007669"/>
    <property type="project" value="TreeGrafter"/>
</dbReference>
<dbReference type="AlphaFoldDB" id="A0A859A644"/>
<dbReference type="Proteomes" id="UP000075653">
    <property type="component" value="Unassembled WGS sequence"/>
</dbReference>
<keyword evidence="3 11" id="KW-0813">Transport</keyword>
<evidence type="ECO:0000256" key="10">
    <source>
        <dbReference type="ARBA" id="ARBA00023237"/>
    </source>
</evidence>
<accession>A0A149W1D7</accession>
<dbReference type="EMBL" id="LRRD01000003">
    <property type="protein sequence ID" value="KXW59292.1"/>
    <property type="molecule type" value="Genomic_DNA"/>
</dbReference>
<keyword evidence="6" id="KW-0732">Signal</keyword>
<reference evidence="15 17" key="1">
    <citation type="submission" date="2016-01" db="EMBL/GenBank/DDBJ databases">
        <title>Genome sequence of the acidophilic iron oxidising Ferrovum strain Z-31.</title>
        <authorList>
            <person name="Poehlein A."/>
            <person name="Ullrich S.R."/>
            <person name="Schloemann M."/>
            <person name="Muehling M."/>
            <person name="Daniel R."/>
        </authorList>
    </citation>
    <scope>NUCLEOTIDE SEQUENCE [LARGE SCALE GENOMIC DNA]</scope>
    <source>
        <strain evidence="15 17">Z-31</strain>
    </source>
</reference>
<dbReference type="InterPro" id="IPR036942">
    <property type="entry name" value="Beta-barrel_TonB_sf"/>
</dbReference>
<dbReference type="PATRIC" id="fig|1789004.3.peg.205"/>
<feature type="domain" description="TonB-dependent receptor-like beta-barrel" evidence="13">
    <location>
        <begin position="457"/>
        <end position="835"/>
    </location>
</feature>
<feature type="domain" description="TonB-dependent receptor plug" evidence="14">
    <location>
        <begin position="240"/>
        <end position="335"/>
    </location>
</feature>
<evidence type="ECO:0000259" key="14">
    <source>
        <dbReference type="Pfam" id="PF07715"/>
    </source>
</evidence>
<dbReference type="PANTHER" id="PTHR30069">
    <property type="entry name" value="TONB-DEPENDENT OUTER MEMBRANE RECEPTOR"/>
    <property type="match status" value="1"/>
</dbReference>
<dbReference type="InterPro" id="IPR037066">
    <property type="entry name" value="Plug_dom_sf"/>
</dbReference>
<evidence type="ECO:0000256" key="1">
    <source>
        <dbReference type="ARBA" id="ARBA00004571"/>
    </source>
</evidence>
<dbReference type="Pfam" id="PF13620">
    <property type="entry name" value="CarboxypepD_reg"/>
    <property type="match status" value="1"/>
</dbReference>
<keyword evidence="17" id="KW-1185">Reference proteome</keyword>
<sequence>MNEKSDRQETLFLGYRQYFPERQIQVLTVATQSMTFIWLEEKKEWSIMHHRSSLCQDIIPPHDPISSPSWVKHTIFSGYSALASCAARPVFSGFSPLISPTTVVRILQRLIRILFLSQGLFGAFTCQVALANSGNILQGQVEDSLGNPIAQVQIQVQDDSGNTQATLHSDAQGQFHLSLPPGTYSLQAHQDPYQDAIGIVTMGNTDQATRLTLGSTQALAIQISSAQKRSSRTQVSTQDASSITRFDAQAIQDLPQGENTPLNQVLLQAPGVVNDSFGQLHIRGDHANIQYRIDGVLLPEGMNGFGQFFDTRFAQQIDLMTGALPALYGDHTAGVVSITTKQQYDGSGQFDLYGGSFNTLNPSVEYGNSIGNLSYFFTGSYLSNSLGIQRPNPGSPIHDNTQQFRGFGYLSYLLDPTTKVSLMLGGYQGSFQIPANPGQVPDPNQIGILPQMGLKGYNSATVADQQNESNQFSILALQGSLSDQLDYQSSVFSRTTSLQYLSDIPGNLAFNGVAPDILRSSLSNGLQSDATWRLTPTHTVRFGFYGQTENIVSNNTSTLFPVNGSGMVSGPAYPITDNHTYNGNTLWALYTQDEWKASDRMTVNYGLRFDQVNAFVSENQWSPRIGMVYTLTPQTTWHMGYSRYFTPPPNELVSTSTLALFQNTTLAANGQNSPVKSQRTDYYDVGLLHQLNTQTNVGVDTYYSRSTNLLDEGQFGPALIMTPFNYNEGLIYGIEFTANYKNENFSSYANLARTISQARGISSSQYLFSPAVLSYAANNWVYVDHQQALTASSGLAYNWNGTHLSTDLIYQSGLRNGFANTTSLPAYTVVNLGLRRTIALDSTGPMEYRLVLLNLFNQTYLIRDGSGIGVGAPQYGMPRGFFLGITKPL</sequence>
<evidence type="ECO:0000256" key="12">
    <source>
        <dbReference type="RuleBase" id="RU003357"/>
    </source>
</evidence>
<keyword evidence="7 12" id="KW-0798">TonB box</keyword>
<dbReference type="PROSITE" id="PS52016">
    <property type="entry name" value="TONB_DEPENDENT_REC_3"/>
    <property type="match status" value="1"/>
</dbReference>
<reference evidence="16" key="2">
    <citation type="submission" date="2021-02" db="EMBL/GenBank/DDBJ databases">
        <title>Comparative genomics of Ferrovum myxofaciens strains, predominant extremophile bacteria forming large biofilm stalactites in acid mine ecosystems.</title>
        <authorList>
            <person name="Burkartova K."/>
            <person name="Ridl J."/>
            <person name="Pajer P."/>
            <person name="Falteisek L."/>
        </authorList>
    </citation>
    <scope>NUCLEOTIDE SEQUENCE</scope>
    <source>
        <strain evidence="16">MI1III</strain>
    </source>
</reference>
<comment type="similarity">
    <text evidence="2 11 12">Belongs to the TonB-dependent receptor family.</text>
</comment>
<evidence type="ECO:0000256" key="6">
    <source>
        <dbReference type="ARBA" id="ARBA00022729"/>
    </source>
</evidence>
<dbReference type="Gene3D" id="2.40.170.20">
    <property type="entry name" value="TonB-dependent receptor, beta-barrel domain"/>
    <property type="match status" value="1"/>
</dbReference>
<dbReference type="EMBL" id="CP071137">
    <property type="protein sequence ID" value="QWY78051.1"/>
    <property type="molecule type" value="Genomic_DNA"/>
</dbReference>
<accession>A0A859A644</accession>
<dbReference type="Proteomes" id="UP000683551">
    <property type="component" value="Chromosome"/>
</dbReference>
<dbReference type="InterPro" id="IPR012910">
    <property type="entry name" value="Plug_dom"/>
</dbReference>
<keyword evidence="4 11" id="KW-1134">Transmembrane beta strand</keyword>
<evidence type="ECO:0000256" key="3">
    <source>
        <dbReference type="ARBA" id="ARBA00022448"/>
    </source>
</evidence>
<keyword evidence="10 11" id="KW-0998">Cell outer membrane</keyword>
<evidence type="ECO:0000256" key="11">
    <source>
        <dbReference type="PROSITE-ProRule" id="PRU01360"/>
    </source>
</evidence>
<dbReference type="InterPro" id="IPR039426">
    <property type="entry name" value="TonB-dep_rcpt-like"/>
</dbReference>
<evidence type="ECO:0000313" key="16">
    <source>
        <dbReference type="EMBL" id="QWY78051.1"/>
    </source>
</evidence>
<protein>
    <submittedName>
        <fullName evidence="15">Catecholate siderophore receptor CirA</fullName>
    </submittedName>
    <submittedName>
        <fullName evidence="16">TonB-dependent receptor</fullName>
    </submittedName>
</protein>
<evidence type="ECO:0000313" key="15">
    <source>
        <dbReference type="EMBL" id="KXW59292.1"/>
    </source>
</evidence>
<dbReference type="Gene3D" id="2.60.40.1120">
    <property type="entry name" value="Carboxypeptidase-like, regulatory domain"/>
    <property type="match status" value="1"/>
</dbReference>
<dbReference type="PANTHER" id="PTHR30069:SF29">
    <property type="entry name" value="HEMOGLOBIN AND HEMOGLOBIN-HAPTOGLOBIN-BINDING PROTEIN 1-RELATED"/>
    <property type="match status" value="1"/>
</dbReference>
<dbReference type="Pfam" id="PF07715">
    <property type="entry name" value="Plug"/>
    <property type="match status" value="1"/>
</dbReference>
<dbReference type="Gene3D" id="2.170.130.10">
    <property type="entry name" value="TonB-dependent receptor, plug domain"/>
    <property type="match status" value="1"/>
</dbReference>
<dbReference type="InterPro" id="IPR000531">
    <property type="entry name" value="Beta-barrel_TonB"/>
</dbReference>
<keyword evidence="5 11" id="KW-0812">Transmembrane</keyword>
<evidence type="ECO:0000313" key="17">
    <source>
        <dbReference type="Proteomes" id="UP000075653"/>
    </source>
</evidence>
<evidence type="ECO:0000256" key="5">
    <source>
        <dbReference type="ARBA" id="ARBA00022692"/>
    </source>
</evidence>
<proteinExistence type="inferred from homology"/>
<evidence type="ECO:0000256" key="9">
    <source>
        <dbReference type="ARBA" id="ARBA00023170"/>
    </source>
</evidence>
<dbReference type="GO" id="GO:0015344">
    <property type="term" value="F:siderophore uptake transmembrane transporter activity"/>
    <property type="evidence" value="ECO:0007669"/>
    <property type="project" value="TreeGrafter"/>
</dbReference>
<comment type="subcellular location">
    <subcellularLocation>
        <location evidence="1 11">Cell outer membrane</location>
        <topology evidence="1 11">Multi-pass membrane protein</topology>
    </subcellularLocation>
</comment>
<keyword evidence="8 11" id="KW-0472">Membrane</keyword>
<evidence type="ECO:0000256" key="4">
    <source>
        <dbReference type="ARBA" id="ARBA00022452"/>
    </source>
</evidence>
<dbReference type="SUPFAM" id="SSF56935">
    <property type="entry name" value="Porins"/>
    <property type="match status" value="1"/>
</dbReference>